<name>A0ABN4GYX5_9GAMM</name>
<dbReference type="Proteomes" id="UP000035930">
    <property type="component" value="Chromosome"/>
</dbReference>
<proteinExistence type="predicted"/>
<sequence length="66" mass="7640">MIWLFIPGVSLFGFSILKSTNAKLFTTLLLIVVILIYVLHKKNLLSFSSFVVFLEKERIKKLKLLI</sequence>
<protein>
    <submittedName>
        <fullName evidence="2">Uncharacterized protein</fullName>
    </submittedName>
</protein>
<evidence type="ECO:0000313" key="3">
    <source>
        <dbReference type="Proteomes" id="UP000035930"/>
    </source>
</evidence>
<reference evidence="2" key="1">
    <citation type="submission" date="2017-08" db="EMBL/GenBank/DDBJ databases">
        <title>Complete Genome Sequence of Francisella noatunensis subsp. orientalis strain FNO190.</title>
        <authorList>
            <person name="Pereira F.L."/>
            <person name="Goncalves L.A."/>
            <person name="Guilherme T.C."/>
            <person name="Soares S.C."/>
            <person name="Dorella F.A."/>
            <person name="Carvalho A.F."/>
            <person name="Leibowitz M.P."/>
            <person name="Leal C.A.G."/>
            <person name="Azevedo V.A.C."/>
            <person name="Figueiredo H.C.P."/>
        </authorList>
    </citation>
    <scope>NUCLEOTIDE SEQUENCE</scope>
    <source>
        <strain evidence="2">FNO190</strain>
    </source>
</reference>
<evidence type="ECO:0000256" key="1">
    <source>
        <dbReference type="SAM" id="Phobius"/>
    </source>
</evidence>
<evidence type="ECO:0000313" key="2">
    <source>
        <dbReference type="EMBL" id="AKN88631.1"/>
    </source>
</evidence>
<gene>
    <name evidence="2" type="ORF">FNO190_0878</name>
</gene>
<organism evidence="2 3">
    <name type="scientific">Francisella orientalis</name>
    <dbReference type="NCBI Taxonomy" id="299583"/>
    <lineage>
        <taxon>Bacteria</taxon>
        <taxon>Pseudomonadati</taxon>
        <taxon>Pseudomonadota</taxon>
        <taxon>Gammaproteobacteria</taxon>
        <taxon>Thiotrichales</taxon>
        <taxon>Francisellaceae</taxon>
        <taxon>Francisella</taxon>
    </lineage>
</organism>
<keyword evidence="1" id="KW-0472">Membrane</keyword>
<feature type="transmembrane region" description="Helical" evidence="1">
    <location>
        <begin position="20"/>
        <end position="39"/>
    </location>
</feature>
<keyword evidence="3" id="KW-1185">Reference proteome</keyword>
<keyword evidence="1" id="KW-0812">Transmembrane</keyword>
<keyword evidence="1" id="KW-1133">Transmembrane helix</keyword>
<dbReference type="EMBL" id="CP011923">
    <property type="protein sequence ID" value="AKN88631.1"/>
    <property type="molecule type" value="Genomic_DNA"/>
</dbReference>
<accession>A0ABN4GYX5</accession>